<evidence type="ECO:0000259" key="1">
    <source>
        <dbReference type="PROSITE" id="PS50851"/>
    </source>
</evidence>
<dbReference type="Proteomes" id="UP001595528">
    <property type="component" value="Unassembled WGS sequence"/>
</dbReference>
<dbReference type="PANTHER" id="PTHR22617">
    <property type="entry name" value="CHEMOTAXIS SENSOR HISTIDINE KINASE-RELATED"/>
    <property type="match status" value="1"/>
</dbReference>
<dbReference type="RefSeq" id="WP_379900928.1">
    <property type="nucleotide sequence ID" value="NZ_JBHRTR010000028.1"/>
</dbReference>
<dbReference type="SMART" id="SM00260">
    <property type="entry name" value="CheW"/>
    <property type="match status" value="1"/>
</dbReference>
<dbReference type="PROSITE" id="PS50851">
    <property type="entry name" value="CHEW"/>
    <property type="match status" value="1"/>
</dbReference>
<dbReference type="PANTHER" id="PTHR22617:SF43">
    <property type="entry name" value="PROTEIN PILI"/>
    <property type="match status" value="1"/>
</dbReference>
<reference evidence="3" key="1">
    <citation type="journal article" date="2019" name="Int. J. Syst. Evol. Microbiol.">
        <title>The Global Catalogue of Microorganisms (GCM) 10K type strain sequencing project: providing services to taxonomists for standard genome sequencing and annotation.</title>
        <authorList>
            <consortium name="The Broad Institute Genomics Platform"/>
            <consortium name="The Broad Institute Genome Sequencing Center for Infectious Disease"/>
            <person name="Wu L."/>
            <person name="Ma J."/>
        </authorList>
    </citation>
    <scope>NUCLEOTIDE SEQUENCE [LARGE SCALE GENOMIC DNA]</scope>
    <source>
        <strain evidence="3">KCTC 42964</strain>
    </source>
</reference>
<gene>
    <name evidence="2" type="ORF">ACFOGJ_12800</name>
</gene>
<evidence type="ECO:0000313" key="3">
    <source>
        <dbReference type="Proteomes" id="UP001595528"/>
    </source>
</evidence>
<protein>
    <submittedName>
        <fullName evidence="2">Chemotaxis protein CheW</fullName>
    </submittedName>
</protein>
<name>A0ABV7L0J9_9PROT</name>
<proteinExistence type="predicted"/>
<organism evidence="2 3">
    <name type="scientific">Marinibaculum pumilum</name>
    <dbReference type="NCBI Taxonomy" id="1766165"/>
    <lineage>
        <taxon>Bacteria</taxon>
        <taxon>Pseudomonadati</taxon>
        <taxon>Pseudomonadota</taxon>
        <taxon>Alphaproteobacteria</taxon>
        <taxon>Rhodospirillales</taxon>
        <taxon>Rhodospirillaceae</taxon>
        <taxon>Marinibaculum</taxon>
    </lineage>
</organism>
<sequence length="153" mass="16131">MAAARPILPLRIGDLKLALPLDLVERVLPMVELDPLPGAPRHVVGTASVHGRIVPVVDLCQSLGLHGRDRSASDRLVLVRAGARPVALSVEDVEPVLYVAEDALAASDEMPGGLPQFDGMAWTGTGRVLIYDLAACLTAADELRLSAALEARS</sequence>
<dbReference type="Gene3D" id="2.30.30.40">
    <property type="entry name" value="SH3 Domains"/>
    <property type="match status" value="1"/>
</dbReference>
<dbReference type="SUPFAM" id="SSF50341">
    <property type="entry name" value="CheW-like"/>
    <property type="match status" value="1"/>
</dbReference>
<evidence type="ECO:0000313" key="2">
    <source>
        <dbReference type="EMBL" id="MFC3228117.1"/>
    </source>
</evidence>
<comment type="caution">
    <text evidence="2">The sequence shown here is derived from an EMBL/GenBank/DDBJ whole genome shotgun (WGS) entry which is preliminary data.</text>
</comment>
<dbReference type="InterPro" id="IPR039315">
    <property type="entry name" value="CheW"/>
</dbReference>
<dbReference type="Pfam" id="PF01584">
    <property type="entry name" value="CheW"/>
    <property type="match status" value="1"/>
</dbReference>
<keyword evidence="3" id="KW-1185">Reference proteome</keyword>
<feature type="domain" description="CheW-like" evidence="1">
    <location>
        <begin position="4"/>
        <end position="142"/>
    </location>
</feature>
<dbReference type="InterPro" id="IPR036061">
    <property type="entry name" value="CheW-like_dom_sf"/>
</dbReference>
<accession>A0ABV7L0J9</accession>
<dbReference type="EMBL" id="JBHRTR010000028">
    <property type="protein sequence ID" value="MFC3228117.1"/>
    <property type="molecule type" value="Genomic_DNA"/>
</dbReference>
<dbReference type="InterPro" id="IPR002545">
    <property type="entry name" value="CheW-lke_dom"/>
</dbReference>
<dbReference type="Gene3D" id="2.40.50.180">
    <property type="entry name" value="CheA-289, Domain 4"/>
    <property type="match status" value="1"/>
</dbReference>